<evidence type="ECO:0000259" key="6">
    <source>
        <dbReference type="Pfam" id="PF17678"/>
    </source>
</evidence>
<evidence type="ECO:0000259" key="5">
    <source>
        <dbReference type="Pfam" id="PF07971"/>
    </source>
</evidence>
<dbReference type="GO" id="GO:0005975">
    <property type="term" value="P:carbohydrate metabolic process"/>
    <property type="evidence" value="ECO:0007669"/>
    <property type="project" value="InterPro"/>
</dbReference>
<feature type="signal peptide" evidence="4">
    <location>
        <begin position="1"/>
        <end position="20"/>
    </location>
</feature>
<dbReference type="Pfam" id="PF07971">
    <property type="entry name" value="Glyco_hydro_92"/>
    <property type="match status" value="1"/>
</dbReference>
<feature type="chain" id="PRO_5006013465" evidence="4">
    <location>
        <begin position="21"/>
        <end position="764"/>
    </location>
</feature>
<evidence type="ECO:0000256" key="2">
    <source>
        <dbReference type="ARBA" id="ARBA00011245"/>
    </source>
</evidence>
<dbReference type="FunFam" id="3.30.2080.10:FF:000001">
    <property type="entry name" value="Alpha-1,2-mannosidase subfamily"/>
    <property type="match status" value="1"/>
</dbReference>
<dbReference type="GO" id="GO:0006516">
    <property type="term" value="P:glycoprotein catabolic process"/>
    <property type="evidence" value="ECO:0007669"/>
    <property type="project" value="TreeGrafter"/>
</dbReference>
<protein>
    <submittedName>
        <fullName evidence="7">Glycosyl hydrolase family 92</fullName>
    </submittedName>
</protein>
<dbReference type="InterPro" id="IPR008928">
    <property type="entry name" value="6-hairpin_glycosidase_sf"/>
</dbReference>
<dbReference type="Gene3D" id="1.20.1610.10">
    <property type="entry name" value="alpha-1,2-mannosidases domains"/>
    <property type="match status" value="1"/>
</dbReference>
<dbReference type="SUPFAM" id="SSF48208">
    <property type="entry name" value="Six-hairpin glycosidases"/>
    <property type="match status" value="1"/>
</dbReference>
<dbReference type="InterPro" id="IPR014718">
    <property type="entry name" value="GH-type_carb-bd"/>
</dbReference>
<dbReference type="InterPro" id="IPR050883">
    <property type="entry name" value="PNGase"/>
</dbReference>
<dbReference type="GO" id="GO:0000224">
    <property type="term" value="F:peptide-N4-(N-acetyl-beta-glucosaminyl)asparagine amidase activity"/>
    <property type="evidence" value="ECO:0007669"/>
    <property type="project" value="TreeGrafter"/>
</dbReference>
<evidence type="ECO:0000256" key="1">
    <source>
        <dbReference type="ARBA" id="ARBA00001913"/>
    </source>
</evidence>
<keyword evidence="3" id="KW-0106">Calcium</keyword>
<gene>
    <name evidence="7" type="ORF">BcellWH2_04282</name>
</gene>
<dbReference type="FunFam" id="1.20.1050.60:FF:000001">
    <property type="entry name" value="Putative alpha-1,2-mannosidase"/>
    <property type="match status" value="1"/>
</dbReference>
<dbReference type="GO" id="GO:0030246">
    <property type="term" value="F:carbohydrate binding"/>
    <property type="evidence" value="ECO:0007669"/>
    <property type="project" value="InterPro"/>
</dbReference>
<feature type="domain" description="Glycosyl hydrolase family 92 N-terminal" evidence="6">
    <location>
        <begin position="31"/>
        <end position="285"/>
    </location>
</feature>
<dbReference type="InterPro" id="IPR005887">
    <property type="entry name" value="GH92_a_mannosidase_put"/>
</dbReference>
<dbReference type="InterPro" id="IPR012939">
    <property type="entry name" value="Glyco_hydro_92"/>
</dbReference>
<name>A0A0N7IFY5_9BACE</name>
<dbReference type="EMBL" id="CP012801">
    <property type="protein sequence ID" value="ALJ61499.1"/>
    <property type="molecule type" value="Genomic_DNA"/>
</dbReference>
<dbReference type="PATRIC" id="fig|246787.4.peg.4424"/>
<dbReference type="Gene3D" id="3.30.2080.10">
    <property type="entry name" value="GH92 mannosidase domain"/>
    <property type="match status" value="1"/>
</dbReference>
<evidence type="ECO:0000256" key="4">
    <source>
        <dbReference type="SAM" id="SignalP"/>
    </source>
</evidence>
<evidence type="ECO:0000313" key="7">
    <source>
        <dbReference type="EMBL" id="ALJ61499.1"/>
    </source>
</evidence>
<dbReference type="Proteomes" id="UP000061809">
    <property type="component" value="Chromosome"/>
</dbReference>
<dbReference type="Pfam" id="PF17678">
    <property type="entry name" value="Glyco_hydro_92N"/>
    <property type="match status" value="1"/>
</dbReference>
<accession>A0A0N7IFY5</accession>
<comment type="subunit">
    <text evidence="2">Monomer.</text>
</comment>
<proteinExistence type="predicted"/>
<comment type="cofactor">
    <cofactor evidence="1">
        <name>Ca(2+)</name>
        <dbReference type="ChEBI" id="CHEBI:29108"/>
    </cofactor>
</comment>
<reference evidence="7 8" key="1">
    <citation type="journal article" date="2015" name="Science">
        <title>Genetic determinants of in vivo fitness and diet responsiveness in multiple human gut Bacteroides.</title>
        <authorList>
            <person name="Wu M."/>
            <person name="McNulty N.P."/>
            <person name="Rodionov D.A."/>
            <person name="Khoroshkin M.S."/>
            <person name="Griffin N.W."/>
            <person name="Cheng J."/>
            <person name="Latreille P."/>
            <person name="Kerstetter R.A."/>
            <person name="Terrapon N."/>
            <person name="Henrissat B."/>
            <person name="Osterman A.L."/>
            <person name="Gordon J.I."/>
        </authorList>
    </citation>
    <scope>NUCLEOTIDE SEQUENCE [LARGE SCALE GENOMIC DNA]</scope>
    <source>
        <strain evidence="7 8">WH2</strain>
    </source>
</reference>
<feature type="domain" description="Glycosyl hydrolase family 92" evidence="5">
    <location>
        <begin position="291"/>
        <end position="763"/>
    </location>
</feature>
<dbReference type="Gene3D" id="2.70.98.10">
    <property type="match status" value="1"/>
</dbReference>
<dbReference type="AlphaFoldDB" id="A0A0N7IFY5"/>
<dbReference type="GO" id="GO:0005829">
    <property type="term" value="C:cytosol"/>
    <property type="evidence" value="ECO:0007669"/>
    <property type="project" value="TreeGrafter"/>
</dbReference>
<dbReference type="InterPro" id="IPR041371">
    <property type="entry name" value="GH92_N"/>
</dbReference>
<dbReference type="NCBIfam" id="TIGR01180">
    <property type="entry name" value="aman2_put"/>
    <property type="match status" value="1"/>
</dbReference>
<keyword evidence="7" id="KW-0378">Hydrolase</keyword>
<sequence>MKRILLAYTLSALCLLPAFAGGGEGSLPISYVNPFIGTTNFGTTNPGAVCPNGMMSVVPFNVMGSEDNKYDKDARWWSTPYEYHNCFFTGYSHVNLSGVGCPELGSLLLMPTTGELSVDYKEYGSRYKDEQASPGYYSNFLTRYNVKTEVSATPRTGVSRFTFPAGQSHVLLNLGEGLTNETGAFLKQVSDTEFEGMKLLGTFCYNPQAVFPIYFVMRVNKQPASSGYWKKQRPMTGVEAEWDPDNGRYKLYTRYRKEIAGDDIGAFLTFNTTEGEQIEVQMGVSFVSIENARLNLDTEQSGKNFSQVLADARMRWNEDLSRILVEGGTEEQKTVFYTALYHTLIHPNILQDVNGQYPAMESDQILTTKGERYTVFSLWDTYRNVHQLLTLVYPERQLQMVRSMLDMYREHGWLPKWELYGRETLTMEGDPSIPVVVDTWLKGLRDFDIDLAYEAMYKSATLPGAENLLRPDNDDYMSLGYVPLREQYDNSVSHALEYYIADYSLSLLADALGKRAAEQGKKAEARKYQADARLFYNRSLGYKHYYSKEFGTFRPILPDGQFYSPFNPRQGENFEPNPGFHEGCAWNYSFYVPHDVKGLARLMGGQKPFIEKLQRVFDDGLYDPANEPDIAYAHLFSYFKGEEWRTQKETRRLLQKYFKNAPDGIPGNDDTGTMSTWAIFNMIGFYPDCPGDPYYTLTTPVFDKVVIRLDSDTWGSDKLVIETGRPSTESLYIREMELGGKKLSRYRISHEELVKGGVLRFILR</sequence>
<evidence type="ECO:0000313" key="8">
    <source>
        <dbReference type="Proteomes" id="UP000061809"/>
    </source>
</evidence>
<dbReference type="Gene3D" id="1.20.1050.60">
    <property type="entry name" value="alpha-1,2-mannosidase"/>
    <property type="match status" value="1"/>
</dbReference>
<evidence type="ECO:0000256" key="3">
    <source>
        <dbReference type="ARBA" id="ARBA00022837"/>
    </source>
</evidence>
<keyword evidence="4" id="KW-0732">Signal</keyword>
<dbReference type="PANTHER" id="PTHR12143:SF39">
    <property type="entry name" value="SECRETED PROTEIN"/>
    <property type="match status" value="1"/>
</dbReference>
<dbReference type="PANTHER" id="PTHR12143">
    <property type="entry name" value="PEPTIDE N-GLYCANASE PNGASE -RELATED"/>
    <property type="match status" value="1"/>
</dbReference>
<dbReference type="RefSeq" id="WP_029428735.1">
    <property type="nucleotide sequence ID" value="NZ_CP012801.1"/>
</dbReference>
<dbReference type="KEGG" id="bcel:BcellWH2_04282"/>
<organism evidence="7 8">
    <name type="scientific">Bacteroides cellulosilyticus</name>
    <dbReference type="NCBI Taxonomy" id="246787"/>
    <lineage>
        <taxon>Bacteria</taxon>
        <taxon>Pseudomonadati</taxon>
        <taxon>Bacteroidota</taxon>
        <taxon>Bacteroidia</taxon>
        <taxon>Bacteroidales</taxon>
        <taxon>Bacteroidaceae</taxon>
        <taxon>Bacteroides</taxon>
    </lineage>
</organism>